<dbReference type="GO" id="GO:0003723">
    <property type="term" value="F:RNA binding"/>
    <property type="evidence" value="ECO:0007669"/>
    <property type="project" value="UniProtKB-UniRule"/>
</dbReference>
<keyword evidence="5 6" id="KW-0804">Transcription</keyword>
<evidence type="ECO:0000256" key="2">
    <source>
        <dbReference type="ARBA" id="ARBA00022814"/>
    </source>
</evidence>
<dbReference type="EMBL" id="JACPRF010000140">
    <property type="protein sequence ID" value="MBI2876137.1"/>
    <property type="molecule type" value="Genomic_DNA"/>
</dbReference>
<feature type="domain" description="NusB/RsmB/TIM44" evidence="7">
    <location>
        <begin position="5"/>
        <end position="130"/>
    </location>
</feature>
<dbReference type="HAMAP" id="MF_00073">
    <property type="entry name" value="NusB"/>
    <property type="match status" value="1"/>
</dbReference>
<dbReference type="PANTHER" id="PTHR11078:SF3">
    <property type="entry name" value="ANTITERMINATION NUSB DOMAIN-CONTAINING PROTEIN"/>
    <property type="match status" value="1"/>
</dbReference>
<dbReference type="InterPro" id="IPR035926">
    <property type="entry name" value="NusB-like_sf"/>
</dbReference>
<dbReference type="InterPro" id="IPR006027">
    <property type="entry name" value="NusB_RsmB_TIM44"/>
</dbReference>
<dbReference type="AlphaFoldDB" id="A0A932CN30"/>
<dbReference type="GO" id="GO:0006353">
    <property type="term" value="P:DNA-templated transcription termination"/>
    <property type="evidence" value="ECO:0007669"/>
    <property type="project" value="UniProtKB-UniRule"/>
</dbReference>
<comment type="function">
    <text evidence="6">Involved in transcription antitermination. Required for transcription of ribosomal RNA (rRNA) genes. Binds specifically to the boxA antiterminator sequence of the ribosomal RNA (rrn) operons.</text>
</comment>
<organism evidence="8 9">
    <name type="scientific">Tectimicrobiota bacterium</name>
    <dbReference type="NCBI Taxonomy" id="2528274"/>
    <lineage>
        <taxon>Bacteria</taxon>
        <taxon>Pseudomonadati</taxon>
        <taxon>Nitrospinota/Tectimicrobiota group</taxon>
        <taxon>Candidatus Tectimicrobiota</taxon>
    </lineage>
</organism>
<evidence type="ECO:0000256" key="4">
    <source>
        <dbReference type="ARBA" id="ARBA00023015"/>
    </source>
</evidence>
<dbReference type="Gene3D" id="1.10.940.10">
    <property type="entry name" value="NusB-like"/>
    <property type="match status" value="1"/>
</dbReference>
<gene>
    <name evidence="6 8" type="primary">nusB</name>
    <name evidence="8" type="ORF">HYY20_04585</name>
</gene>
<evidence type="ECO:0000313" key="9">
    <source>
        <dbReference type="Proteomes" id="UP000769766"/>
    </source>
</evidence>
<dbReference type="SUPFAM" id="SSF48013">
    <property type="entry name" value="NusB-like"/>
    <property type="match status" value="1"/>
</dbReference>
<evidence type="ECO:0000256" key="1">
    <source>
        <dbReference type="ARBA" id="ARBA00005952"/>
    </source>
</evidence>
<dbReference type="Pfam" id="PF01029">
    <property type="entry name" value="NusB"/>
    <property type="match status" value="1"/>
</dbReference>
<name>A0A932CN30_UNCTE</name>
<protein>
    <recommendedName>
        <fullName evidence="6">Transcription antitermination protein NusB</fullName>
    </recommendedName>
    <alternativeName>
        <fullName evidence="6">Antitermination factor NusB</fullName>
    </alternativeName>
</protein>
<evidence type="ECO:0000256" key="6">
    <source>
        <dbReference type="HAMAP-Rule" id="MF_00073"/>
    </source>
</evidence>
<accession>A0A932CN30</accession>
<evidence type="ECO:0000313" key="8">
    <source>
        <dbReference type="EMBL" id="MBI2876137.1"/>
    </source>
</evidence>
<dbReference type="CDD" id="cd00619">
    <property type="entry name" value="Terminator_NusB"/>
    <property type="match status" value="1"/>
</dbReference>
<dbReference type="Proteomes" id="UP000769766">
    <property type="component" value="Unassembled WGS sequence"/>
</dbReference>
<comment type="similarity">
    <text evidence="1 6">Belongs to the NusB family.</text>
</comment>
<comment type="caution">
    <text evidence="8">The sequence shown here is derived from an EMBL/GenBank/DDBJ whole genome shotgun (WGS) entry which is preliminary data.</text>
</comment>
<evidence type="ECO:0000256" key="3">
    <source>
        <dbReference type="ARBA" id="ARBA00022884"/>
    </source>
</evidence>
<keyword evidence="3 6" id="KW-0694">RNA-binding</keyword>
<dbReference type="InterPro" id="IPR011605">
    <property type="entry name" value="NusB_fam"/>
</dbReference>
<proteinExistence type="inferred from homology"/>
<dbReference type="GO" id="GO:0031564">
    <property type="term" value="P:transcription antitermination"/>
    <property type="evidence" value="ECO:0007669"/>
    <property type="project" value="UniProtKB-KW"/>
</dbReference>
<reference evidence="8" key="1">
    <citation type="submission" date="2020-07" db="EMBL/GenBank/DDBJ databases">
        <title>Huge and variable diversity of episymbiotic CPR bacteria and DPANN archaea in groundwater ecosystems.</title>
        <authorList>
            <person name="He C.Y."/>
            <person name="Keren R."/>
            <person name="Whittaker M."/>
            <person name="Farag I.F."/>
            <person name="Doudna J."/>
            <person name="Cate J.H.D."/>
            <person name="Banfield J.F."/>
        </authorList>
    </citation>
    <scope>NUCLEOTIDE SEQUENCE</scope>
    <source>
        <strain evidence="8">NC_groundwater_672_Ag_B-0.1um_62_36</strain>
    </source>
</reference>
<evidence type="ECO:0000259" key="7">
    <source>
        <dbReference type="Pfam" id="PF01029"/>
    </source>
</evidence>
<keyword evidence="4 6" id="KW-0805">Transcription regulation</keyword>
<dbReference type="PANTHER" id="PTHR11078">
    <property type="entry name" value="N UTILIZATION SUBSTANCE PROTEIN B-RELATED"/>
    <property type="match status" value="1"/>
</dbReference>
<dbReference type="NCBIfam" id="TIGR01951">
    <property type="entry name" value="nusB"/>
    <property type="match status" value="1"/>
</dbReference>
<evidence type="ECO:0000256" key="5">
    <source>
        <dbReference type="ARBA" id="ARBA00023163"/>
    </source>
</evidence>
<sequence>MGKRRQSREEALKVLYQIDLCKRKDLVEVFAFHWEQNPSPAEVKEFAQQLVIQTLQQQEEIDTTIQRFSKNWTLDRMSYIDRNILRMAVCELRFMQDIPAKVTINEAIEVAKRFGTEKSAIFINGVLDGIKNELGKV</sequence>
<dbReference type="GO" id="GO:0005829">
    <property type="term" value="C:cytosol"/>
    <property type="evidence" value="ECO:0007669"/>
    <property type="project" value="TreeGrafter"/>
</dbReference>
<keyword evidence="2 6" id="KW-0889">Transcription antitermination</keyword>